<keyword evidence="2" id="KW-1185">Reference proteome</keyword>
<organism evidence="1 2">
    <name type="scientific">Halocynthiibacter styelae</name>
    <dbReference type="NCBI Taxonomy" id="2761955"/>
    <lineage>
        <taxon>Bacteria</taxon>
        <taxon>Pseudomonadati</taxon>
        <taxon>Pseudomonadota</taxon>
        <taxon>Alphaproteobacteria</taxon>
        <taxon>Rhodobacterales</taxon>
        <taxon>Paracoccaceae</taxon>
        <taxon>Halocynthiibacter</taxon>
    </lineage>
</organism>
<protein>
    <submittedName>
        <fullName evidence="1">N-formylglutamate amidohydrolase</fullName>
    </submittedName>
</protein>
<name>A0A8J7IEM8_9RHOB</name>
<dbReference type="EMBL" id="JADCKQ010000005">
    <property type="protein sequence ID" value="MBI1493812.1"/>
    <property type="molecule type" value="Genomic_DNA"/>
</dbReference>
<evidence type="ECO:0000313" key="2">
    <source>
        <dbReference type="Proteomes" id="UP000640583"/>
    </source>
</evidence>
<sequence length="287" mass="32163">MTELPYQILRPLRQDTAVVFASPHSGRRYSGEFLKQTVLDENAIRSSEDAFVDMLFQDAADFGAPFIHSMTPRAYVDLNRAADELDGALLHNVPKTRSNPRVASGLGVIPRVVARSQAIYRGKLQKSVVQHRLDACWHPYHNALSDLLAETADLYDRAILIDCHSMPHEALDSLSHTGVKRPDIVIGDRFGSSCAPHITTRVAEAFRAKGFTVSHNLPFAGAYIVQHYGRPSLHRHALQIEIDRRLYMDEVKIQPNADFESFRRTLNDIIKEITAIGRSNQSLLAAE</sequence>
<dbReference type="Proteomes" id="UP000640583">
    <property type="component" value="Unassembled WGS sequence"/>
</dbReference>
<dbReference type="InterPro" id="IPR007709">
    <property type="entry name" value="N-FG_amidohydro"/>
</dbReference>
<proteinExistence type="predicted"/>
<dbReference type="SUPFAM" id="SSF53187">
    <property type="entry name" value="Zn-dependent exopeptidases"/>
    <property type="match status" value="1"/>
</dbReference>
<reference evidence="1" key="1">
    <citation type="submission" date="2020-10" db="EMBL/GenBank/DDBJ databases">
        <title>Paenihalocynthiibacter styelae gen. nov., sp. nov., isolated from stalked sea squirt Styela clava.</title>
        <authorList>
            <person name="Kim Y.-O."/>
            <person name="Yoon J.-H."/>
        </authorList>
    </citation>
    <scope>NUCLEOTIDE SEQUENCE</scope>
    <source>
        <strain evidence="1">MYP1-1</strain>
    </source>
</reference>
<dbReference type="RefSeq" id="WP_228848624.1">
    <property type="nucleotide sequence ID" value="NZ_JADCKQ010000005.1"/>
</dbReference>
<dbReference type="Pfam" id="PF05013">
    <property type="entry name" value="FGase"/>
    <property type="match status" value="1"/>
</dbReference>
<dbReference type="AlphaFoldDB" id="A0A8J7IEM8"/>
<evidence type="ECO:0000313" key="1">
    <source>
        <dbReference type="EMBL" id="MBI1493812.1"/>
    </source>
</evidence>
<gene>
    <name evidence="1" type="ORF">H1D41_09220</name>
</gene>
<comment type="caution">
    <text evidence="1">The sequence shown here is derived from an EMBL/GenBank/DDBJ whole genome shotgun (WGS) entry which is preliminary data.</text>
</comment>
<dbReference type="Gene3D" id="3.40.630.40">
    <property type="entry name" value="Zn-dependent exopeptidases"/>
    <property type="match status" value="1"/>
</dbReference>
<accession>A0A8J7IEM8</accession>